<dbReference type="Pfam" id="PF00210">
    <property type="entry name" value="Ferritin"/>
    <property type="match status" value="1"/>
</dbReference>
<dbReference type="InterPro" id="IPR002024">
    <property type="entry name" value="Bacterioferritin"/>
</dbReference>
<organism evidence="8 9">
    <name type="scientific">Desulfurella multipotens</name>
    <dbReference type="NCBI Taxonomy" id="79269"/>
    <lineage>
        <taxon>Bacteria</taxon>
        <taxon>Pseudomonadati</taxon>
        <taxon>Campylobacterota</taxon>
        <taxon>Desulfurellia</taxon>
        <taxon>Desulfurellales</taxon>
        <taxon>Desulfurellaceae</taxon>
        <taxon>Desulfurella</taxon>
    </lineage>
</organism>
<evidence type="ECO:0000256" key="5">
    <source>
        <dbReference type="ARBA" id="ARBA00022723"/>
    </source>
</evidence>
<dbReference type="InterPro" id="IPR008331">
    <property type="entry name" value="Ferritin_DPS_dom"/>
</dbReference>
<evidence type="ECO:0000259" key="7">
    <source>
        <dbReference type="PROSITE" id="PS50905"/>
    </source>
</evidence>
<dbReference type="Proteomes" id="UP000199411">
    <property type="component" value="Unassembled WGS sequence"/>
</dbReference>
<accession>A0A1G6Q8X1</accession>
<keyword evidence="6" id="KW-0408">Iron</keyword>
<dbReference type="PRINTS" id="PR00601">
    <property type="entry name" value="BACFERRITIN"/>
</dbReference>
<gene>
    <name evidence="8" type="ORF">SAMN05660835_01530</name>
</gene>
<evidence type="ECO:0000256" key="2">
    <source>
        <dbReference type="ARBA" id="ARBA00008093"/>
    </source>
</evidence>
<dbReference type="Gene3D" id="1.20.1260.10">
    <property type="match status" value="1"/>
</dbReference>
<dbReference type="GO" id="GO:0006879">
    <property type="term" value="P:intracellular iron ion homeostasis"/>
    <property type="evidence" value="ECO:0007669"/>
    <property type="project" value="UniProtKB-KW"/>
</dbReference>
<evidence type="ECO:0000256" key="6">
    <source>
        <dbReference type="ARBA" id="ARBA00023004"/>
    </source>
</evidence>
<dbReference type="GO" id="GO:0020037">
    <property type="term" value="F:heme binding"/>
    <property type="evidence" value="ECO:0007669"/>
    <property type="project" value="TreeGrafter"/>
</dbReference>
<dbReference type="EMBL" id="FMYU01000011">
    <property type="protein sequence ID" value="SDC88930.1"/>
    <property type="molecule type" value="Genomic_DNA"/>
</dbReference>
<evidence type="ECO:0000313" key="8">
    <source>
        <dbReference type="EMBL" id="SDC88930.1"/>
    </source>
</evidence>
<dbReference type="GO" id="GO:0006826">
    <property type="term" value="P:iron ion transport"/>
    <property type="evidence" value="ECO:0007669"/>
    <property type="project" value="InterPro"/>
</dbReference>
<dbReference type="SUPFAM" id="SSF47240">
    <property type="entry name" value="Ferritin-like"/>
    <property type="match status" value="1"/>
</dbReference>
<dbReference type="PROSITE" id="PS50905">
    <property type="entry name" value="FERRITIN_LIKE"/>
    <property type="match status" value="1"/>
</dbReference>
<dbReference type="PANTHER" id="PTHR30295">
    <property type="entry name" value="BACTERIOFERRITIN"/>
    <property type="match status" value="1"/>
</dbReference>
<dbReference type="GO" id="GO:0008199">
    <property type="term" value="F:ferric iron binding"/>
    <property type="evidence" value="ECO:0007669"/>
    <property type="project" value="InterPro"/>
</dbReference>
<evidence type="ECO:0000256" key="3">
    <source>
        <dbReference type="ARBA" id="ARBA00022434"/>
    </source>
</evidence>
<sequence>MSQKIIDILNEAIQSEIGAIMQYMAGHYRMPKDKHPVIREMLERISVEEMKHAESFSKRVVALGGREAITPDIVHFSNDLVEIMDLNEKAEDGAIEMYQKHIKICEQENDPETKAIYEDVLKDELRHKKIFATFKKLLESNQEGI</sequence>
<comment type="similarity">
    <text evidence="2">Belongs to the bacterioferritin family.</text>
</comment>
<evidence type="ECO:0000256" key="4">
    <source>
        <dbReference type="ARBA" id="ARBA00022617"/>
    </source>
</evidence>
<dbReference type="InterPro" id="IPR009078">
    <property type="entry name" value="Ferritin-like_SF"/>
</dbReference>
<dbReference type="InterPro" id="IPR009040">
    <property type="entry name" value="Ferritin-like_diiron"/>
</dbReference>
<feature type="domain" description="Ferritin-like diiron" evidence="7">
    <location>
        <begin position="1"/>
        <end position="142"/>
    </location>
</feature>
<keyword evidence="4" id="KW-0349">Heme</keyword>
<dbReference type="GO" id="GO:0004322">
    <property type="term" value="F:ferroxidase activity"/>
    <property type="evidence" value="ECO:0007669"/>
    <property type="project" value="TreeGrafter"/>
</dbReference>
<name>A0A1G6Q8X1_9BACT</name>
<evidence type="ECO:0000313" key="9">
    <source>
        <dbReference type="Proteomes" id="UP000199411"/>
    </source>
</evidence>
<keyword evidence="5" id="KW-0479">Metal-binding</keyword>
<keyword evidence="3" id="KW-0409">Iron storage</keyword>
<reference evidence="9" key="1">
    <citation type="submission" date="2016-10" db="EMBL/GenBank/DDBJ databases">
        <authorList>
            <person name="Varghese N."/>
            <person name="Submissions S."/>
        </authorList>
    </citation>
    <scope>NUCLEOTIDE SEQUENCE [LARGE SCALE GENOMIC DNA]</scope>
    <source>
        <strain evidence="9">DSM 8415</strain>
    </source>
</reference>
<dbReference type="GO" id="GO:0005829">
    <property type="term" value="C:cytosol"/>
    <property type="evidence" value="ECO:0007669"/>
    <property type="project" value="TreeGrafter"/>
</dbReference>
<evidence type="ECO:0000256" key="1">
    <source>
        <dbReference type="ARBA" id="ARBA00004496"/>
    </source>
</evidence>
<dbReference type="RefSeq" id="WP_025391429.1">
    <property type="nucleotide sequence ID" value="NZ_FMYU01000011.1"/>
</dbReference>
<proteinExistence type="inferred from homology"/>
<protein>
    <submittedName>
        <fullName evidence="8">Bacterioferritin</fullName>
    </submittedName>
</protein>
<dbReference type="OrthoDB" id="9800505at2"/>
<comment type="subcellular location">
    <subcellularLocation>
        <location evidence="1">Cytoplasm</location>
    </subcellularLocation>
</comment>
<dbReference type="PANTHER" id="PTHR30295:SF0">
    <property type="entry name" value="BACTERIOFERRITIN"/>
    <property type="match status" value="1"/>
</dbReference>
<dbReference type="InterPro" id="IPR012347">
    <property type="entry name" value="Ferritin-like"/>
</dbReference>
<keyword evidence="9" id="KW-1185">Reference proteome</keyword>
<dbReference type="AlphaFoldDB" id="A0A1G6Q8X1"/>